<reference evidence="1 2" key="1">
    <citation type="submission" date="2023-07" db="EMBL/GenBank/DDBJ databases">
        <title>Functional and genomic diversity of the sorghum phyllosphere microbiome.</title>
        <authorList>
            <person name="Shade A."/>
        </authorList>
    </citation>
    <scope>NUCLEOTIDE SEQUENCE [LARGE SCALE GENOMIC DNA]</scope>
    <source>
        <strain evidence="1 2">SORGH_AS_0892</strain>
    </source>
</reference>
<evidence type="ECO:0000313" key="1">
    <source>
        <dbReference type="EMBL" id="MDQ1149952.1"/>
    </source>
</evidence>
<dbReference type="EMBL" id="JAUTBA010000001">
    <property type="protein sequence ID" value="MDQ1149952.1"/>
    <property type="molecule type" value="Genomic_DNA"/>
</dbReference>
<name>A0ABU0U4R5_9SPHI</name>
<sequence>MKQSQASSEKVIYSYMIYSDKAPFHLFTMHKLRASIKTLYPFNFNHNHI</sequence>
<keyword evidence="2" id="KW-1185">Reference proteome</keyword>
<accession>A0ABU0U4R5</accession>
<protein>
    <submittedName>
        <fullName evidence="1">Uncharacterized protein</fullName>
    </submittedName>
</protein>
<gene>
    <name evidence="1" type="ORF">QE382_001936</name>
</gene>
<proteinExistence type="predicted"/>
<evidence type="ECO:0000313" key="2">
    <source>
        <dbReference type="Proteomes" id="UP001244640"/>
    </source>
</evidence>
<dbReference type="Proteomes" id="UP001244640">
    <property type="component" value="Unassembled WGS sequence"/>
</dbReference>
<comment type="caution">
    <text evidence="1">The sequence shown here is derived from an EMBL/GenBank/DDBJ whole genome shotgun (WGS) entry which is preliminary data.</text>
</comment>
<organism evidence="1 2">
    <name type="scientific">Sphingobacterium zeae</name>
    <dbReference type="NCBI Taxonomy" id="1776859"/>
    <lineage>
        <taxon>Bacteria</taxon>
        <taxon>Pseudomonadati</taxon>
        <taxon>Bacteroidota</taxon>
        <taxon>Sphingobacteriia</taxon>
        <taxon>Sphingobacteriales</taxon>
        <taxon>Sphingobacteriaceae</taxon>
        <taxon>Sphingobacterium</taxon>
    </lineage>
</organism>